<protein>
    <submittedName>
        <fullName evidence="1">Uncharacterized protein</fullName>
    </submittedName>
</protein>
<sequence>MDRRWFRFKGYCPKLFDALKFKNRGSVETEYVYAEHDGYKTIAFLQPNIKRNNIRFIYNNRFRISIEGPDSADVLWSYIDFENLKKLDQFN</sequence>
<name>A0A4R1RR33_9FLAO</name>
<dbReference type="AlphaFoldDB" id="A0A4R1RR33"/>
<reference evidence="1 2" key="1">
    <citation type="submission" date="2019-03" db="EMBL/GenBank/DDBJ databases">
        <title>Genomic Encyclopedia of Type Strains, Phase IV (KMG-IV): sequencing the most valuable type-strain genomes for metagenomic binning, comparative biology and taxonomic classification.</title>
        <authorList>
            <person name="Goeker M."/>
        </authorList>
    </citation>
    <scope>NUCLEOTIDE SEQUENCE [LARGE SCALE GENOMIC DNA]</scope>
    <source>
        <strain evidence="1 2">DSM 18792</strain>
    </source>
</reference>
<proteinExistence type="predicted"/>
<dbReference type="EMBL" id="SLUP01000001">
    <property type="protein sequence ID" value="TCL68719.1"/>
    <property type="molecule type" value="Genomic_DNA"/>
</dbReference>
<accession>A0A4R1RR33</accession>
<dbReference type="Proteomes" id="UP000295455">
    <property type="component" value="Unassembled WGS sequence"/>
</dbReference>
<organism evidence="1 2">
    <name type="scientific">Mariniflexile fucanivorans</name>
    <dbReference type="NCBI Taxonomy" id="264023"/>
    <lineage>
        <taxon>Bacteria</taxon>
        <taxon>Pseudomonadati</taxon>
        <taxon>Bacteroidota</taxon>
        <taxon>Flavobacteriia</taxon>
        <taxon>Flavobacteriales</taxon>
        <taxon>Flavobacteriaceae</taxon>
        <taxon>Mariniflexile</taxon>
    </lineage>
</organism>
<gene>
    <name evidence="1" type="ORF">EV196_101138</name>
</gene>
<evidence type="ECO:0000313" key="2">
    <source>
        <dbReference type="Proteomes" id="UP000295455"/>
    </source>
</evidence>
<keyword evidence="2" id="KW-1185">Reference proteome</keyword>
<comment type="caution">
    <text evidence="1">The sequence shown here is derived from an EMBL/GenBank/DDBJ whole genome shotgun (WGS) entry which is preliminary data.</text>
</comment>
<dbReference type="OrthoDB" id="1436951at2"/>
<evidence type="ECO:0000313" key="1">
    <source>
        <dbReference type="EMBL" id="TCL68719.1"/>
    </source>
</evidence>